<reference evidence="8" key="2">
    <citation type="submission" date="2018-05" db="EMBL/GenBank/DDBJ databases">
        <title>OmerRS3 (Oryza meridionalis Reference Sequence Version 3).</title>
        <authorList>
            <person name="Zhang J."/>
            <person name="Kudrna D."/>
            <person name="Lee S."/>
            <person name="Talag J."/>
            <person name="Welchert J."/>
            <person name="Wing R.A."/>
        </authorList>
    </citation>
    <scope>NUCLEOTIDE SEQUENCE [LARGE SCALE GENOMIC DNA]</scope>
    <source>
        <strain evidence="8">cv. OR44</strain>
    </source>
</reference>
<keyword evidence="5" id="KW-1015">Disulfide bond</keyword>
<dbReference type="EnsemblPlants" id="OMERI05G04000.1">
    <property type="protein sequence ID" value="OMERI05G04000.1"/>
    <property type="gene ID" value="OMERI05G04000"/>
</dbReference>
<dbReference type="PROSITE" id="PS00131">
    <property type="entry name" value="CARBOXYPEPT_SER_SER"/>
    <property type="match status" value="1"/>
</dbReference>
<accession>A0A0E0DMD1</accession>
<keyword evidence="4 7" id="KW-0378">Hydrolase</keyword>
<evidence type="ECO:0000256" key="6">
    <source>
        <dbReference type="ARBA" id="ARBA00023180"/>
    </source>
</evidence>
<keyword evidence="6" id="KW-0325">Glycoprotein</keyword>
<dbReference type="Pfam" id="PF00450">
    <property type="entry name" value="Peptidase_S10"/>
    <property type="match status" value="2"/>
</dbReference>
<evidence type="ECO:0000313" key="8">
    <source>
        <dbReference type="EnsemblPlants" id="OMERI05G04000.1"/>
    </source>
</evidence>
<dbReference type="PANTHER" id="PTHR11802">
    <property type="entry name" value="SERINE PROTEASE FAMILY S10 SERINE CARBOXYPEPTIDASE"/>
    <property type="match status" value="1"/>
</dbReference>
<evidence type="ECO:0000256" key="7">
    <source>
        <dbReference type="RuleBase" id="RU361156"/>
    </source>
</evidence>
<dbReference type="InterPro" id="IPR018202">
    <property type="entry name" value="Ser_caboxypep_ser_AS"/>
</dbReference>
<proteinExistence type="inferred from homology"/>
<keyword evidence="3 7" id="KW-0645">Protease</keyword>
<dbReference type="eggNOG" id="KOG1282">
    <property type="taxonomic scope" value="Eukaryota"/>
</dbReference>
<sequence>MAAAAARRRDVSCLLLLLCFSSSMAAGGGGGEQEADRVARLPGQPASPAVSQFAGYVGVDERHGRELFYWFFEAQASPAPEKKPLLLWLNGGPGCSSIGYGAASELGPLRVARQGAALEFNQYGWNKEANLLFLESPVGVGFSYTNTSSDLSNLNDDFVAEDAYSFLVNWFKRFPQYKDNEFYISGESYAGHYVPQLADLVYERNKDKRASTYINLKGFIVGNPLTDDYYDSKGLAEYAWSHAVVSDQVYERIKKTCNFKNSNWTDDCNAAMNIIFSQYNQIDIYNIYAPKCLLNSTSASSPDRAFFANNQEQFRWRIKMFSGYDPCYSSYAEDYFNKHDVQEAFHANASGLLPGKWQVCSDQILNSYNFSVLSILPIYSKLIKAGLRVWLYRSSPLSSILQFLYSFSETLKLLFKYIGSNMHLHQKYATILYNLPESVSVHQSSGDADGRVPVISSRYCVEALGLPIKTDWQSWYLDKQVAGRFVEYHGMTMVTVRGAGHLVPLNKPAEGLILINAFLHGEKLPTSR</sequence>
<evidence type="ECO:0000256" key="4">
    <source>
        <dbReference type="ARBA" id="ARBA00022801"/>
    </source>
</evidence>
<comment type="similarity">
    <text evidence="1 7">Belongs to the peptidase S10 family.</text>
</comment>
<protein>
    <recommendedName>
        <fullName evidence="7">Carboxypeptidase</fullName>
        <ecNumber evidence="7">3.4.16.-</ecNumber>
    </recommendedName>
</protein>
<name>A0A0E0DMD1_9ORYZ</name>
<evidence type="ECO:0000256" key="3">
    <source>
        <dbReference type="ARBA" id="ARBA00022670"/>
    </source>
</evidence>
<dbReference type="EC" id="3.4.16.-" evidence="7"/>
<dbReference type="GO" id="GO:0006508">
    <property type="term" value="P:proteolysis"/>
    <property type="evidence" value="ECO:0007669"/>
    <property type="project" value="UniProtKB-KW"/>
</dbReference>
<dbReference type="InterPro" id="IPR029058">
    <property type="entry name" value="AB_hydrolase_fold"/>
</dbReference>
<dbReference type="Gramene" id="OMERI05G04000.1">
    <property type="protein sequence ID" value="OMERI05G04000.1"/>
    <property type="gene ID" value="OMERI05G04000"/>
</dbReference>
<reference evidence="8" key="1">
    <citation type="submission" date="2015-04" db="UniProtKB">
        <authorList>
            <consortium name="EnsemblPlants"/>
        </authorList>
    </citation>
    <scope>IDENTIFICATION</scope>
</reference>
<feature type="signal peptide" evidence="7">
    <location>
        <begin position="1"/>
        <end position="25"/>
    </location>
</feature>
<evidence type="ECO:0000256" key="2">
    <source>
        <dbReference type="ARBA" id="ARBA00022645"/>
    </source>
</evidence>
<keyword evidence="7" id="KW-0732">Signal</keyword>
<dbReference type="Gene3D" id="3.40.50.1820">
    <property type="entry name" value="alpha/beta hydrolase"/>
    <property type="match status" value="1"/>
</dbReference>
<evidence type="ECO:0000256" key="1">
    <source>
        <dbReference type="ARBA" id="ARBA00009431"/>
    </source>
</evidence>
<dbReference type="Gene3D" id="6.10.250.940">
    <property type="match status" value="1"/>
</dbReference>
<dbReference type="PRINTS" id="PR00724">
    <property type="entry name" value="CRBOXYPTASEC"/>
</dbReference>
<dbReference type="FunFam" id="3.40.50.1820:FF:000013">
    <property type="entry name" value="Carboxypeptidase"/>
    <property type="match status" value="1"/>
</dbReference>
<organism evidence="8">
    <name type="scientific">Oryza meridionalis</name>
    <dbReference type="NCBI Taxonomy" id="40149"/>
    <lineage>
        <taxon>Eukaryota</taxon>
        <taxon>Viridiplantae</taxon>
        <taxon>Streptophyta</taxon>
        <taxon>Embryophyta</taxon>
        <taxon>Tracheophyta</taxon>
        <taxon>Spermatophyta</taxon>
        <taxon>Magnoliopsida</taxon>
        <taxon>Liliopsida</taxon>
        <taxon>Poales</taxon>
        <taxon>Poaceae</taxon>
        <taxon>BOP clade</taxon>
        <taxon>Oryzoideae</taxon>
        <taxon>Oryzeae</taxon>
        <taxon>Oryzinae</taxon>
        <taxon>Oryza</taxon>
    </lineage>
</organism>
<dbReference type="MEROPS" id="S10.A20"/>
<feature type="chain" id="PRO_5006515272" description="Carboxypeptidase" evidence="7">
    <location>
        <begin position="26"/>
        <end position="528"/>
    </location>
</feature>
<dbReference type="PANTHER" id="PTHR11802:SF235">
    <property type="entry name" value="SERINE CARBOXYPEPTIDASE-LIKE 33"/>
    <property type="match status" value="1"/>
</dbReference>
<dbReference type="STRING" id="40149.A0A0E0DMD1"/>
<keyword evidence="9" id="KW-1185">Reference proteome</keyword>
<dbReference type="GO" id="GO:0004185">
    <property type="term" value="F:serine-type carboxypeptidase activity"/>
    <property type="evidence" value="ECO:0007669"/>
    <property type="project" value="UniProtKB-UniRule"/>
</dbReference>
<keyword evidence="2 7" id="KW-0121">Carboxypeptidase</keyword>
<dbReference type="Gene3D" id="3.40.50.11320">
    <property type="match status" value="1"/>
</dbReference>
<dbReference type="Proteomes" id="UP000008021">
    <property type="component" value="Chromosome 5"/>
</dbReference>
<evidence type="ECO:0000256" key="5">
    <source>
        <dbReference type="ARBA" id="ARBA00023157"/>
    </source>
</evidence>
<dbReference type="InterPro" id="IPR001563">
    <property type="entry name" value="Peptidase_S10"/>
</dbReference>
<dbReference type="AlphaFoldDB" id="A0A0E0DMD1"/>
<evidence type="ECO:0000313" key="9">
    <source>
        <dbReference type="Proteomes" id="UP000008021"/>
    </source>
</evidence>
<dbReference type="SUPFAM" id="SSF53474">
    <property type="entry name" value="alpha/beta-Hydrolases"/>
    <property type="match status" value="2"/>
</dbReference>
<dbReference type="GO" id="GO:0005773">
    <property type="term" value="C:vacuole"/>
    <property type="evidence" value="ECO:0007669"/>
    <property type="project" value="TreeGrafter"/>
</dbReference>